<dbReference type="InterPro" id="IPR015422">
    <property type="entry name" value="PyrdxlP-dep_Trfase_small"/>
</dbReference>
<evidence type="ECO:0000256" key="6">
    <source>
        <dbReference type="RuleBase" id="RU000481"/>
    </source>
</evidence>
<dbReference type="Gene3D" id="3.90.1150.10">
    <property type="entry name" value="Aspartate Aminotransferase, domain 1"/>
    <property type="match status" value="1"/>
</dbReference>
<dbReference type="KEGG" id="otk:C6570_11340"/>
<dbReference type="SUPFAM" id="SSF53383">
    <property type="entry name" value="PLP-dependent transferases"/>
    <property type="match status" value="1"/>
</dbReference>
<keyword evidence="4 6" id="KW-0808">Transferase</keyword>
<evidence type="ECO:0000256" key="5">
    <source>
        <dbReference type="ARBA" id="ARBA00022898"/>
    </source>
</evidence>
<name>A0A2S0MG02_9BURK</name>
<dbReference type="EC" id="2.6.1.-" evidence="6"/>
<dbReference type="NCBIfam" id="TIGR03801">
    <property type="entry name" value="asp_4_decarbox"/>
    <property type="match status" value="1"/>
</dbReference>
<evidence type="ECO:0000256" key="1">
    <source>
        <dbReference type="ARBA" id="ARBA00001933"/>
    </source>
</evidence>
<dbReference type="InterPro" id="IPR050596">
    <property type="entry name" value="AspAT/PAT-like"/>
</dbReference>
<dbReference type="InterPro" id="IPR015424">
    <property type="entry name" value="PyrdxlP-dep_Trfase"/>
</dbReference>
<dbReference type="NCBIfam" id="NF006755">
    <property type="entry name" value="PRK09275.1"/>
    <property type="match status" value="1"/>
</dbReference>
<comment type="similarity">
    <text evidence="2 6">Belongs to the class-I pyridoxal-phosphate-dependent aminotransferase family.</text>
</comment>
<dbReference type="Pfam" id="PF00155">
    <property type="entry name" value="Aminotran_1_2"/>
    <property type="match status" value="1"/>
</dbReference>
<dbReference type="Proteomes" id="UP000239709">
    <property type="component" value="Chromosome"/>
</dbReference>
<comment type="cofactor">
    <cofactor evidence="1 6">
        <name>pyridoxal 5'-phosphate</name>
        <dbReference type="ChEBI" id="CHEBI:597326"/>
    </cofactor>
</comment>
<dbReference type="GO" id="GO:0006531">
    <property type="term" value="P:aspartate metabolic process"/>
    <property type="evidence" value="ECO:0007669"/>
    <property type="project" value="UniProtKB-UniRule"/>
</dbReference>
<dbReference type="CDD" id="cd00609">
    <property type="entry name" value="AAT_like"/>
    <property type="match status" value="1"/>
</dbReference>
<accession>A0A2S0MG02</accession>
<keyword evidence="9" id="KW-1185">Reference proteome</keyword>
<dbReference type="InterPro" id="IPR004838">
    <property type="entry name" value="NHTrfase_class1_PyrdxlP-BS"/>
</dbReference>
<evidence type="ECO:0000259" key="7">
    <source>
        <dbReference type="Pfam" id="PF00155"/>
    </source>
</evidence>
<evidence type="ECO:0000313" key="9">
    <source>
        <dbReference type="Proteomes" id="UP000239709"/>
    </source>
</evidence>
<dbReference type="EMBL" id="CP027666">
    <property type="protein sequence ID" value="AVO34756.1"/>
    <property type="molecule type" value="Genomic_DNA"/>
</dbReference>
<sequence>MAKTDYSQYTQLSPFELKDNLIALAQSHADRTMLNAGRGNPNFMATVPRRALFQLGLFAAEESEMSFSFLSEGVGGFPLQDGLTERFQGFLRRHAQSPGVAFLARALSYVRDQLGLDADTFVREMVEGVLGCNYPVPDRMLLTSEAIVKEYVLREMGASTLDRDGLDLFAVEGGTAAMAYIFNSLRENGLIAPGDKIAIGSPTFTPYLEIPHLNDYELVEVLIEADPDLGWQYPEAELRKLEDPAVRAFFVVNPSNPPSVKINDAGLRTIADIVAKRPDLILLTDDVYGTFADDFRSLFAICPANTILVYSFSKYFGATGWRLGVIATTRDSAVDRQIAALPADTRAALDKRYASLTTEPAKMKFIDRLVADSRAVALNHTAGLSTPQQVQMVLFALFNMMDAGGSYKSALKSIIRRRDAALYRQLGEQHRDDENSVDYYTLIDLQQTCRALHGDAFAAWVLKTQNPIELLFRIADETGVVLLPGKGFGVLHPSARASLANLNEYQYAAIGSALRKLVDEYFAQFKASAGKS</sequence>
<dbReference type="AlphaFoldDB" id="A0A2S0MG02"/>
<organism evidence="8 9">
    <name type="scientific">Ottowia oryzae</name>
    <dbReference type="NCBI Taxonomy" id="2109914"/>
    <lineage>
        <taxon>Bacteria</taxon>
        <taxon>Pseudomonadati</taxon>
        <taxon>Pseudomonadota</taxon>
        <taxon>Betaproteobacteria</taxon>
        <taxon>Burkholderiales</taxon>
        <taxon>Comamonadaceae</taxon>
        <taxon>Ottowia</taxon>
    </lineage>
</organism>
<dbReference type="OrthoDB" id="9803354at2"/>
<gene>
    <name evidence="8" type="ORF">C6570_11340</name>
</gene>
<dbReference type="GO" id="GO:0008483">
    <property type="term" value="F:transaminase activity"/>
    <property type="evidence" value="ECO:0007669"/>
    <property type="project" value="UniProtKB-KW"/>
</dbReference>
<dbReference type="InterPro" id="IPR022518">
    <property type="entry name" value="Aspartate_4-decarboxylase"/>
</dbReference>
<dbReference type="Gene3D" id="1.10.20.110">
    <property type="match status" value="1"/>
</dbReference>
<feature type="domain" description="Aminotransferase class I/classII large" evidence="7">
    <location>
        <begin position="191"/>
        <end position="507"/>
    </location>
</feature>
<dbReference type="PANTHER" id="PTHR46383:SF1">
    <property type="entry name" value="ASPARTATE AMINOTRANSFERASE"/>
    <property type="match status" value="1"/>
</dbReference>
<dbReference type="InterPro" id="IPR015421">
    <property type="entry name" value="PyrdxlP-dep_Trfase_major"/>
</dbReference>
<dbReference type="Gene3D" id="3.40.640.10">
    <property type="entry name" value="Type I PLP-dependent aspartate aminotransferase-like (Major domain)"/>
    <property type="match status" value="1"/>
</dbReference>
<evidence type="ECO:0000313" key="8">
    <source>
        <dbReference type="EMBL" id="AVO34756.1"/>
    </source>
</evidence>
<evidence type="ECO:0000256" key="2">
    <source>
        <dbReference type="ARBA" id="ARBA00007441"/>
    </source>
</evidence>
<evidence type="ECO:0000256" key="4">
    <source>
        <dbReference type="ARBA" id="ARBA00022679"/>
    </source>
</evidence>
<dbReference type="GO" id="GO:0047688">
    <property type="term" value="F:aspartate 4-decarboxylase activity"/>
    <property type="evidence" value="ECO:0007669"/>
    <property type="project" value="UniProtKB-UniRule"/>
</dbReference>
<dbReference type="RefSeq" id="WP_106703308.1">
    <property type="nucleotide sequence ID" value="NZ_CP027666.1"/>
</dbReference>
<keyword evidence="5" id="KW-0663">Pyridoxal phosphate</keyword>
<dbReference type="PROSITE" id="PS00105">
    <property type="entry name" value="AA_TRANSFER_CLASS_1"/>
    <property type="match status" value="1"/>
</dbReference>
<proteinExistence type="inferred from homology"/>
<dbReference type="InterPro" id="IPR004839">
    <property type="entry name" value="Aminotransferase_I/II_large"/>
</dbReference>
<dbReference type="PANTHER" id="PTHR46383">
    <property type="entry name" value="ASPARTATE AMINOTRANSFERASE"/>
    <property type="match status" value="1"/>
</dbReference>
<reference evidence="8 9" key="1">
    <citation type="submission" date="2018-03" db="EMBL/GenBank/DDBJ databases">
        <title>Genome sequencing of Ottowia sp.</title>
        <authorList>
            <person name="Kim S.-J."/>
            <person name="Heo J."/>
            <person name="Kwon S.-W."/>
        </authorList>
    </citation>
    <scope>NUCLEOTIDE SEQUENCE [LARGE SCALE GENOMIC DNA]</scope>
    <source>
        <strain evidence="8 9">KADR8-3</strain>
    </source>
</reference>
<evidence type="ECO:0000256" key="3">
    <source>
        <dbReference type="ARBA" id="ARBA00022576"/>
    </source>
</evidence>
<protein>
    <recommendedName>
        <fullName evidence="6">Aminotransferase</fullName>
        <ecNumber evidence="6">2.6.1.-</ecNumber>
    </recommendedName>
</protein>
<keyword evidence="3 6" id="KW-0032">Aminotransferase</keyword>
<dbReference type="GO" id="GO:0030170">
    <property type="term" value="F:pyridoxal phosphate binding"/>
    <property type="evidence" value="ECO:0007669"/>
    <property type="project" value="InterPro"/>
</dbReference>